<gene>
    <name evidence="1" type="ORF">Acaty_c1855</name>
</gene>
<dbReference type="KEGG" id="acz:Acaty_c1855"/>
<dbReference type="Proteomes" id="UP000005522">
    <property type="component" value="Chromosome"/>
</dbReference>
<organism evidence="1 2">
    <name type="scientific">Acidithiobacillus caldus (strain ATCC 51756 / DSM 8584 / KU)</name>
    <dbReference type="NCBI Taxonomy" id="637389"/>
    <lineage>
        <taxon>Bacteria</taxon>
        <taxon>Pseudomonadati</taxon>
        <taxon>Pseudomonadota</taxon>
        <taxon>Acidithiobacillia</taxon>
        <taxon>Acidithiobacillales</taxon>
        <taxon>Acidithiobacillaceae</taxon>
        <taxon>Acidithiobacillus</taxon>
    </lineage>
</organism>
<evidence type="ECO:0000313" key="2">
    <source>
        <dbReference type="Proteomes" id="UP000005522"/>
    </source>
</evidence>
<dbReference type="RefSeq" id="WP_004872943.1">
    <property type="nucleotide sequence ID" value="NZ_CP005986.1"/>
</dbReference>
<reference evidence="1 2" key="1">
    <citation type="journal article" date="2009" name="J. Bacteriol.">
        <title>Draft genome sequence of the extremely acidophilic bacterium Acidithiobacillus caldus ATCC 51756 reveals metabolic versatility in the genus Acidithiobacillus.</title>
        <authorList>
            <person name="Valdes J."/>
            <person name="Quatrini R."/>
            <person name="Hallberg K."/>
            <person name="Dopson M."/>
            <person name="Valenzuela P.D."/>
            <person name="Holmes D.S."/>
        </authorList>
    </citation>
    <scope>NUCLEOTIDE SEQUENCE [LARGE SCALE GENOMIC DNA]</scope>
    <source>
        <strain evidence="2">ATCC 51756 / DSM 8584 / KU</strain>
    </source>
</reference>
<dbReference type="HOGENOM" id="CLU_2115680_0_0_6"/>
<sequence>MFRHDAKSLALYRAIHRKITAGDPLPYLRAARDWAARFSAERPEDIWLAEWVGRLDRAIASEAEREDLYRLMLSSAQHAIDMRSSSPFPMVLTSKERTMVLKEFERQWEAGGWQ</sequence>
<dbReference type="AlphaFoldDB" id="A0A059ZS92"/>
<evidence type="ECO:0000313" key="1">
    <source>
        <dbReference type="EMBL" id="AIA55714.1"/>
    </source>
</evidence>
<accession>A0A059ZS92</accession>
<protein>
    <submittedName>
        <fullName evidence="1">Uncharacterized protein</fullName>
    </submittedName>
</protein>
<name>A0A059ZS92_ACICK</name>
<proteinExistence type="predicted"/>
<dbReference type="EMBL" id="CP005986">
    <property type="protein sequence ID" value="AIA55714.1"/>
    <property type="molecule type" value="Genomic_DNA"/>
</dbReference>